<evidence type="ECO:0000313" key="7">
    <source>
        <dbReference type="Proteomes" id="UP000078560"/>
    </source>
</evidence>
<dbReference type="PANTHER" id="PTHR22996">
    <property type="entry name" value="MAHOGUNIN"/>
    <property type="match status" value="1"/>
</dbReference>
<dbReference type="InterPro" id="IPR001841">
    <property type="entry name" value="Znf_RING"/>
</dbReference>
<dbReference type="Proteomes" id="UP000078560">
    <property type="component" value="Unassembled WGS sequence"/>
</dbReference>
<dbReference type="InterPro" id="IPR045194">
    <property type="entry name" value="MGRN1/RNF157-like"/>
</dbReference>
<reference evidence="6 7" key="2">
    <citation type="submission" date="2016-05" db="EMBL/GenBank/DDBJ databases">
        <authorList>
            <person name="Naeem Raeece"/>
        </authorList>
    </citation>
    <scope>NUCLEOTIDE SEQUENCE [LARGE SCALE GENOMIC DNA]</scope>
</reference>
<evidence type="ECO:0000259" key="3">
    <source>
        <dbReference type="PROSITE" id="PS50089"/>
    </source>
</evidence>
<feature type="domain" description="RING-type" evidence="3">
    <location>
        <begin position="425"/>
        <end position="462"/>
    </location>
</feature>
<organism evidence="4 7">
    <name type="scientific">Plasmodium ovale curtisi</name>
    <dbReference type="NCBI Taxonomy" id="864141"/>
    <lineage>
        <taxon>Eukaryota</taxon>
        <taxon>Sar</taxon>
        <taxon>Alveolata</taxon>
        <taxon>Apicomplexa</taxon>
        <taxon>Aconoidasida</taxon>
        <taxon>Haemosporida</taxon>
        <taxon>Plasmodiidae</taxon>
        <taxon>Plasmodium</taxon>
        <taxon>Plasmodium (Plasmodium)</taxon>
    </lineage>
</organism>
<sequence length="481" mass="56772">MTITDEYDLDMYKHIVMSNNCKEENLVCIFNSSSFLNTLCFFLFFIMFLWAMAIVSRYYNSYNIIKYLRNRKAIYMKNLSRYINDIKMLCRSHVNDIIRIKKKITPKNVEKVYLSISINNNIQLYKNYLSSSSSDISNFYKYTVSFSFSSKRSVYIRLYWGVLLDEVNEIIHEKTQLGKNISNGQNTVICIDNFKNLFKDGFSKSIPSKRSYDATQFLLNKEKKDFYTHMDEHLMIDFNTAFYKTPNSFYTGGTNVTYTMPYDEHFCVSDILNRIEIEKINNVDEHKDEHKDKQKKDDMDFIESKIITNTGSEEHIRIPLIIVLNDIPSNDEYYTSNVTLGRDDNSTDNSWGGKKKKTKNANTLIVLVDFKKVKEKYKPFVIKDICVLNEYISYPVQKYKKKGKDTFQFIDIMDIYGHEEHDKECLICMTSYKDTLLMPCRHSSFCYDCMKSLRQEKCPICRCLFTSFIKFPLKNVDRGDT</sequence>
<accession>A0A1A8VTI7</accession>
<evidence type="ECO:0000256" key="1">
    <source>
        <dbReference type="PROSITE-ProRule" id="PRU00175"/>
    </source>
</evidence>
<dbReference type="Proteomes" id="UP000078546">
    <property type="component" value="Unassembled WGS sequence"/>
</dbReference>
<dbReference type="GO" id="GO:0016567">
    <property type="term" value="P:protein ubiquitination"/>
    <property type="evidence" value="ECO:0007669"/>
    <property type="project" value="TreeGrafter"/>
</dbReference>
<dbReference type="SUPFAM" id="SSF57850">
    <property type="entry name" value="RING/U-box"/>
    <property type="match status" value="1"/>
</dbReference>
<keyword evidence="2" id="KW-0812">Transmembrane</keyword>
<evidence type="ECO:0000313" key="6">
    <source>
        <dbReference type="Proteomes" id="UP000078546"/>
    </source>
</evidence>
<keyword evidence="1" id="KW-0479">Metal-binding</keyword>
<dbReference type="PROSITE" id="PS50089">
    <property type="entry name" value="ZF_RING_2"/>
    <property type="match status" value="1"/>
</dbReference>
<dbReference type="Gene3D" id="3.30.40.10">
    <property type="entry name" value="Zinc/RING finger domain, C3HC4 (zinc finger)"/>
    <property type="match status" value="1"/>
</dbReference>
<keyword evidence="1" id="KW-0863">Zinc-finger</keyword>
<gene>
    <name evidence="5" type="ORF">POVCU1_016570</name>
    <name evidence="4" type="ORF">POVCU2_0018330</name>
</gene>
<dbReference type="PANTHER" id="PTHR22996:SF0">
    <property type="entry name" value="RE60872P-RELATED"/>
    <property type="match status" value="1"/>
</dbReference>
<reference evidence="4" key="1">
    <citation type="submission" date="2016-05" db="EMBL/GenBank/DDBJ databases">
        <authorList>
            <person name="Lavstsen T."/>
            <person name="Jespersen J.S."/>
        </authorList>
    </citation>
    <scope>NUCLEOTIDE SEQUENCE [LARGE SCALE GENOMIC DNA]</scope>
</reference>
<dbReference type="EMBL" id="FLQU01000238">
    <property type="protein sequence ID" value="SBS82993.1"/>
    <property type="molecule type" value="Genomic_DNA"/>
</dbReference>
<dbReference type="SMART" id="SM00184">
    <property type="entry name" value="RING"/>
    <property type="match status" value="1"/>
</dbReference>
<keyword evidence="1" id="KW-0862">Zinc</keyword>
<dbReference type="GO" id="GO:0005737">
    <property type="term" value="C:cytoplasm"/>
    <property type="evidence" value="ECO:0007669"/>
    <property type="project" value="TreeGrafter"/>
</dbReference>
<evidence type="ECO:0000313" key="5">
    <source>
        <dbReference type="EMBL" id="SBS89444.1"/>
    </source>
</evidence>
<dbReference type="EMBL" id="FLQV01000305">
    <property type="protein sequence ID" value="SBS89444.1"/>
    <property type="molecule type" value="Genomic_DNA"/>
</dbReference>
<dbReference type="GO" id="GO:0061630">
    <property type="term" value="F:ubiquitin protein ligase activity"/>
    <property type="evidence" value="ECO:0007669"/>
    <property type="project" value="UniProtKB-EC"/>
</dbReference>
<keyword evidence="2" id="KW-1133">Transmembrane helix</keyword>
<evidence type="ECO:0000313" key="4">
    <source>
        <dbReference type="EMBL" id="SBS82993.1"/>
    </source>
</evidence>
<dbReference type="Pfam" id="PF13920">
    <property type="entry name" value="zf-C3HC4_3"/>
    <property type="match status" value="1"/>
</dbReference>
<dbReference type="InterPro" id="IPR013083">
    <property type="entry name" value="Znf_RING/FYVE/PHD"/>
</dbReference>
<keyword evidence="2" id="KW-0472">Membrane</keyword>
<evidence type="ECO:0000256" key="2">
    <source>
        <dbReference type="SAM" id="Phobius"/>
    </source>
</evidence>
<dbReference type="VEuPathDB" id="PlasmoDB:PocGH01_08031600"/>
<feature type="transmembrane region" description="Helical" evidence="2">
    <location>
        <begin position="35"/>
        <end position="59"/>
    </location>
</feature>
<dbReference type="AlphaFoldDB" id="A0A1A8VTI7"/>
<dbReference type="GO" id="GO:0008270">
    <property type="term" value="F:zinc ion binding"/>
    <property type="evidence" value="ECO:0007669"/>
    <property type="project" value="UniProtKB-KW"/>
</dbReference>
<name>A0A1A8VTI7_PLAOA</name>
<proteinExistence type="predicted"/>
<protein>
    <submittedName>
        <fullName evidence="4">Binding protein</fullName>
    </submittedName>
</protein>